<dbReference type="EMBL" id="CP028519">
    <property type="protein sequence ID" value="AVY95897.1"/>
    <property type="molecule type" value="Genomic_DNA"/>
</dbReference>
<dbReference type="KEGG" id="maer:DAI18_19000"/>
<dbReference type="OrthoDB" id="9027825at2"/>
<evidence type="ECO:0000313" key="1">
    <source>
        <dbReference type="EMBL" id="AVY95897.1"/>
    </source>
</evidence>
<name>A0A2S0PF61_9NEIS</name>
<evidence type="ECO:0000313" key="2">
    <source>
        <dbReference type="Proteomes" id="UP000244173"/>
    </source>
</evidence>
<dbReference type="AlphaFoldDB" id="A0A2S0PF61"/>
<gene>
    <name evidence="1" type="ORF">DAI18_19000</name>
</gene>
<reference evidence="1 2" key="1">
    <citation type="submission" date="2018-04" db="EMBL/GenBank/DDBJ databases">
        <title>Denitrifier Microvirgula.</title>
        <authorList>
            <person name="Anderson E."/>
            <person name="Jang J."/>
            <person name="Ishii S."/>
        </authorList>
    </citation>
    <scope>NUCLEOTIDE SEQUENCE [LARGE SCALE GENOMIC DNA]</scope>
    <source>
        <strain evidence="1 2">BE2.4</strain>
    </source>
</reference>
<sequence>MPVSFVLIQPETGKPAARTPYRLTFGERHILSAPPGVNLITDSVAEGTTDALGRTDTLQLDAPDNGDHVLLLRHGVGNFGTFFELSDSGRPSRPIAGQRYLITGCKPGEQYEGVTDPAGRTVYYSGDEQCDISLSVAPQERIAID</sequence>
<organism evidence="1 2">
    <name type="scientific">Microvirgula aerodenitrificans</name>
    <dbReference type="NCBI Taxonomy" id="57480"/>
    <lineage>
        <taxon>Bacteria</taxon>
        <taxon>Pseudomonadati</taxon>
        <taxon>Pseudomonadota</taxon>
        <taxon>Betaproteobacteria</taxon>
        <taxon>Neisseriales</taxon>
        <taxon>Aquaspirillaceae</taxon>
        <taxon>Microvirgula</taxon>
    </lineage>
</organism>
<protein>
    <submittedName>
        <fullName evidence="1">Uncharacterized protein</fullName>
    </submittedName>
</protein>
<keyword evidence="2" id="KW-1185">Reference proteome</keyword>
<proteinExistence type="predicted"/>
<dbReference type="Proteomes" id="UP000244173">
    <property type="component" value="Chromosome"/>
</dbReference>
<dbReference type="RefSeq" id="WP_107890246.1">
    <property type="nucleotide sequence ID" value="NZ_CP028519.1"/>
</dbReference>
<accession>A0A2S0PF61</accession>
<dbReference type="STRING" id="1122240.GCA_000620105_02915"/>